<keyword evidence="16" id="KW-1185">Reference proteome</keyword>
<dbReference type="Proteomes" id="UP000276133">
    <property type="component" value="Unassembled WGS sequence"/>
</dbReference>
<evidence type="ECO:0000256" key="5">
    <source>
        <dbReference type="ARBA" id="ARBA00022679"/>
    </source>
</evidence>
<evidence type="ECO:0000256" key="12">
    <source>
        <dbReference type="ARBA" id="ARBA00049494"/>
    </source>
</evidence>
<keyword evidence="4" id="KW-0288">FMN</keyword>
<keyword evidence="9" id="KW-0067">ATP-binding</keyword>
<dbReference type="Gene3D" id="3.40.50.620">
    <property type="entry name" value="HUPs"/>
    <property type="match status" value="1"/>
</dbReference>
<evidence type="ECO:0000256" key="3">
    <source>
        <dbReference type="ARBA" id="ARBA00022630"/>
    </source>
</evidence>
<evidence type="ECO:0000256" key="8">
    <source>
        <dbReference type="ARBA" id="ARBA00022827"/>
    </source>
</evidence>
<organism evidence="15 16">
    <name type="scientific">Brachionus plicatilis</name>
    <name type="common">Marine rotifer</name>
    <name type="synonym">Brachionus muelleri</name>
    <dbReference type="NCBI Taxonomy" id="10195"/>
    <lineage>
        <taxon>Eukaryota</taxon>
        <taxon>Metazoa</taxon>
        <taxon>Spiralia</taxon>
        <taxon>Gnathifera</taxon>
        <taxon>Rotifera</taxon>
        <taxon>Eurotatoria</taxon>
        <taxon>Monogononta</taxon>
        <taxon>Pseudotrocha</taxon>
        <taxon>Ploima</taxon>
        <taxon>Brachionidae</taxon>
        <taxon>Brachionus</taxon>
    </lineage>
</organism>
<keyword evidence="8" id="KW-0274">FAD</keyword>
<keyword evidence="6" id="KW-0548">Nucleotidyltransferase</keyword>
<proteinExistence type="predicted"/>
<evidence type="ECO:0000256" key="1">
    <source>
        <dbReference type="ARBA" id="ARBA00004726"/>
    </source>
</evidence>
<dbReference type="InterPro" id="IPR008011">
    <property type="entry name" value="Complex1_LYR_dom"/>
</dbReference>
<sequence>MSSLRSQVINLYKNLLYYGKDYPLGNDYFKNRLRKAFNSNRNVTDPTQIEALIKRGEFVIKEIDALYKLKKYRHLKKSYYDQEPAKDLVLVTTSSASLDFVLDQLRQSKITADFLKNADFYSHTASLFTRLCQTSPRLNAFVNADHLVYNFDSAHLANLDDEVLNFLSKKINLSTLCAKIKHSLAVIEKCFRKKPSNRQTCISFNGGKDCCVVLYLYYACALRMGYEFPLNVLIINIKHSFAEMDNFIDLEITNFFKNSLNFIIFDDTSKSLKECLFELKSSNDDLDTILMGTRRTDSSYFKTMPEFSPTDKDWPDYMRVSPILDWNYSEIWYFIRALRLPYCSLYDRGYTSLDSKMNTVPNKALLKPDGTYLPAYFLENEELERESRIKHAKL</sequence>
<dbReference type="CDD" id="cd23948">
    <property type="entry name" value="FAD_synthase"/>
    <property type="match status" value="1"/>
</dbReference>
<name>A0A3M7T548_BRAPC</name>
<evidence type="ECO:0000256" key="4">
    <source>
        <dbReference type="ARBA" id="ARBA00022643"/>
    </source>
</evidence>
<dbReference type="Pfam" id="PF01507">
    <property type="entry name" value="PAPS_reduct"/>
    <property type="match status" value="1"/>
</dbReference>
<evidence type="ECO:0000256" key="10">
    <source>
        <dbReference type="ARBA" id="ARBA00031145"/>
    </source>
</evidence>
<evidence type="ECO:0000256" key="2">
    <source>
        <dbReference type="ARBA" id="ARBA00012393"/>
    </source>
</evidence>
<dbReference type="GO" id="GO:0006747">
    <property type="term" value="P:FAD biosynthetic process"/>
    <property type="evidence" value="ECO:0007669"/>
    <property type="project" value="TreeGrafter"/>
</dbReference>
<evidence type="ECO:0000259" key="13">
    <source>
        <dbReference type="Pfam" id="PF01507"/>
    </source>
</evidence>
<evidence type="ECO:0000313" key="16">
    <source>
        <dbReference type="Proteomes" id="UP000276133"/>
    </source>
</evidence>
<dbReference type="PANTHER" id="PTHR23293:SF9">
    <property type="entry name" value="FAD SYNTHASE"/>
    <property type="match status" value="1"/>
</dbReference>
<dbReference type="SUPFAM" id="SSF52402">
    <property type="entry name" value="Adenine nucleotide alpha hydrolases-like"/>
    <property type="match status" value="1"/>
</dbReference>
<dbReference type="InterPro" id="IPR014729">
    <property type="entry name" value="Rossmann-like_a/b/a_fold"/>
</dbReference>
<dbReference type="EC" id="2.7.7.2" evidence="2"/>
<gene>
    <name evidence="15" type="ORF">BpHYR1_008841</name>
</gene>
<dbReference type="PANTHER" id="PTHR23293">
    <property type="entry name" value="FAD SYNTHETASE-RELATED FMN ADENYLYLTRANSFERASE"/>
    <property type="match status" value="1"/>
</dbReference>
<keyword evidence="3" id="KW-0285">Flavoprotein</keyword>
<comment type="caution">
    <text evidence="15">The sequence shown here is derived from an EMBL/GenBank/DDBJ whole genome shotgun (WGS) entry which is preliminary data.</text>
</comment>
<dbReference type="InterPro" id="IPR002500">
    <property type="entry name" value="PAPS_reduct_dom"/>
</dbReference>
<reference evidence="15 16" key="1">
    <citation type="journal article" date="2018" name="Sci. Rep.">
        <title>Genomic signatures of local adaptation to the degree of environmental predictability in rotifers.</title>
        <authorList>
            <person name="Franch-Gras L."/>
            <person name="Hahn C."/>
            <person name="Garcia-Roger E.M."/>
            <person name="Carmona M.J."/>
            <person name="Serra M."/>
            <person name="Gomez A."/>
        </authorList>
    </citation>
    <scope>NUCLEOTIDE SEQUENCE [LARGE SCALE GENOMIC DNA]</scope>
    <source>
        <strain evidence="15">HYR1</strain>
    </source>
</reference>
<keyword evidence="7" id="KW-0547">Nucleotide-binding</keyword>
<dbReference type="EMBL" id="REGN01000256">
    <property type="protein sequence ID" value="RNA43203.1"/>
    <property type="molecule type" value="Genomic_DNA"/>
</dbReference>
<dbReference type="CDD" id="cd20265">
    <property type="entry name" value="Complex1_LYR_ETFRF1_LYRM5"/>
    <property type="match status" value="1"/>
</dbReference>
<dbReference type="OrthoDB" id="270728at2759"/>
<evidence type="ECO:0000256" key="6">
    <source>
        <dbReference type="ARBA" id="ARBA00022695"/>
    </source>
</evidence>
<dbReference type="InterPro" id="IPR045296">
    <property type="entry name" value="Complex1_LYR_ETFRF1_LYRM5"/>
</dbReference>
<dbReference type="GO" id="GO:0005524">
    <property type="term" value="F:ATP binding"/>
    <property type="evidence" value="ECO:0007669"/>
    <property type="project" value="UniProtKB-KW"/>
</dbReference>
<evidence type="ECO:0000313" key="15">
    <source>
        <dbReference type="EMBL" id="RNA43203.1"/>
    </source>
</evidence>
<protein>
    <recommendedName>
        <fullName evidence="2">FAD synthase</fullName>
        <ecNumber evidence="2">2.7.7.2</ecNumber>
    </recommendedName>
    <alternativeName>
        <fullName evidence="10">FAD pyrophosphorylase</fullName>
    </alternativeName>
    <alternativeName>
        <fullName evidence="11">FMN adenylyltransferase</fullName>
    </alternativeName>
</protein>
<comment type="pathway">
    <text evidence="1">Cofactor biosynthesis; FAD biosynthesis; FAD from FMN: step 1/1.</text>
</comment>
<dbReference type="GO" id="GO:0003919">
    <property type="term" value="F:FMN adenylyltransferase activity"/>
    <property type="evidence" value="ECO:0007669"/>
    <property type="project" value="UniProtKB-EC"/>
</dbReference>
<evidence type="ECO:0000259" key="14">
    <source>
        <dbReference type="Pfam" id="PF05347"/>
    </source>
</evidence>
<keyword evidence="5" id="KW-0808">Transferase</keyword>
<dbReference type="AlphaFoldDB" id="A0A3M7T548"/>
<feature type="domain" description="Phosphoadenosine phosphosulphate reductase" evidence="13">
    <location>
        <begin position="286"/>
        <end position="359"/>
    </location>
</feature>
<accession>A0A3M7T548</accession>
<dbReference type="GO" id="GO:0090324">
    <property type="term" value="P:negative regulation of oxidative phosphorylation"/>
    <property type="evidence" value="ECO:0007669"/>
    <property type="project" value="InterPro"/>
</dbReference>
<dbReference type="STRING" id="10195.A0A3M7T548"/>
<comment type="catalytic activity">
    <reaction evidence="12">
        <text>FMN + ATP + H(+) = FAD + diphosphate</text>
        <dbReference type="Rhea" id="RHEA:17237"/>
        <dbReference type="ChEBI" id="CHEBI:15378"/>
        <dbReference type="ChEBI" id="CHEBI:30616"/>
        <dbReference type="ChEBI" id="CHEBI:33019"/>
        <dbReference type="ChEBI" id="CHEBI:57692"/>
        <dbReference type="ChEBI" id="CHEBI:58210"/>
        <dbReference type="EC" id="2.7.7.2"/>
    </reaction>
</comment>
<evidence type="ECO:0000256" key="11">
    <source>
        <dbReference type="ARBA" id="ARBA00031871"/>
    </source>
</evidence>
<dbReference type="Pfam" id="PF05347">
    <property type="entry name" value="Complex1_LYR"/>
    <property type="match status" value="1"/>
</dbReference>
<evidence type="ECO:0000256" key="9">
    <source>
        <dbReference type="ARBA" id="ARBA00022840"/>
    </source>
</evidence>
<evidence type="ECO:0000256" key="7">
    <source>
        <dbReference type="ARBA" id="ARBA00022741"/>
    </source>
</evidence>
<feature type="domain" description="Complex 1 LYR protein" evidence="14">
    <location>
        <begin position="7"/>
        <end position="60"/>
    </location>
</feature>